<proteinExistence type="predicted"/>
<evidence type="ECO:0000313" key="2">
    <source>
        <dbReference type="Proteomes" id="UP000634136"/>
    </source>
</evidence>
<organism evidence="1 2">
    <name type="scientific">Senna tora</name>
    <dbReference type="NCBI Taxonomy" id="362788"/>
    <lineage>
        <taxon>Eukaryota</taxon>
        <taxon>Viridiplantae</taxon>
        <taxon>Streptophyta</taxon>
        <taxon>Embryophyta</taxon>
        <taxon>Tracheophyta</taxon>
        <taxon>Spermatophyta</taxon>
        <taxon>Magnoliopsida</taxon>
        <taxon>eudicotyledons</taxon>
        <taxon>Gunneridae</taxon>
        <taxon>Pentapetalae</taxon>
        <taxon>rosids</taxon>
        <taxon>fabids</taxon>
        <taxon>Fabales</taxon>
        <taxon>Fabaceae</taxon>
        <taxon>Caesalpinioideae</taxon>
        <taxon>Cassia clade</taxon>
        <taxon>Senna</taxon>
    </lineage>
</organism>
<sequence>MEATVMRSEWRLPASFEWRRMRMEVEIVRSEMLGFHE</sequence>
<dbReference type="EMBL" id="JAAIUW010000011">
    <property type="protein sequence ID" value="KAF7810545.1"/>
    <property type="molecule type" value="Genomic_DNA"/>
</dbReference>
<evidence type="ECO:0000313" key="1">
    <source>
        <dbReference type="EMBL" id="KAF7810545.1"/>
    </source>
</evidence>
<dbReference type="AlphaFoldDB" id="A0A834W5J5"/>
<protein>
    <submittedName>
        <fullName evidence="1">Uncharacterized protein</fullName>
    </submittedName>
</protein>
<reference evidence="1" key="1">
    <citation type="submission" date="2020-09" db="EMBL/GenBank/DDBJ databases">
        <title>Genome-Enabled Discovery of Anthraquinone Biosynthesis in Senna tora.</title>
        <authorList>
            <person name="Kang S.-H."/>
            <person name="Pandey R.P."/>
            <person name="Lee C.-M."/>
            <person name="Sim J.-S."/>
            <person name="Jeong J.-T."/>
            <person name="Choi B.-S."/>
            <person name="Jung M."/>
            <person name="Ginzburg D."/>
            <person name="Zhao K."/>
            <person name="Won S.Y."/>
            <person name="Oh T.-J."/>
            <person name="Yu Y."/>
            <person name="Kim N.-H."/>
            <person name="Lee O.R."/>
            <person name="Lee T.-H."/>
            <person name="Bashyal P."/>
            <person name="Kim T.-S."/>
            <person name="Lee W.-H."/>
            <person name="Kawkins C."/>
            <person name="Kim C.-K."/>
            <person name="Kim J.S."/>
            <person name="Ahn B.O."/>
            <person name="Rhee S.Y."/>
            <person name="Sohng J.K."/>
        </authorList>
    </citation>
    <scope>NUCLEOTIDE SEQUENCE</scope>
    <source>
        <tissue evidence="1">Leaf</tissue>
    </source>
</reference>
<comment type="caution">
    <text evidence="1">The sequence shown here is derived from an EMBL/GenBank/DDBJ whole genome shotgun (WGS) entry which is preliminary data.</text>
</comment>
<dbReference type="Proteomes" id="UP000634136">
    <property type="component" value="Unassembled WGS sequence"/>
</dbReference>
<name>A0A834W5J5_9FABA</name>
<keyword evidence="2" id="KW-1185">Reference proteome</keyword>
<gene>
    <name evidence="1" type="ORF">G2W53_037288</name>
</gene>
<accession>A0A834W5J5</accession>